<accession>G2PLN6</accession>
<evidence type="ECO:0000259" key="2">
    <source>
        <dbReference type="Pfam" id="PF13778"/>
    </source>
</evidence>
<sequence>MNNSLLIKVILILTSFSFMNTYGQDLEKHKWTNRILIVKTLDVQSKKYKEQVKEFTNSTEELIDRKLILYKIVNNDFTLTNYTNSSLNSSGKVSGKLAENILDAKENFEIILIGLDGGIKIQQTKILTKEHLFNTIDAMPMRKNEMEN</sequence>
<reference evidence="4" key="1">
    <citation type="submission" date="2011-08" db="EMBL/GenBank/DDBJ databases">
        <title>The complete genome of Muricauda ruestringensis DSM 13258.</title>
        <authorList>
            <person name="Lucas S."/>
            <person name="Han J."/>
            <person name="Lapidus A."/>
            <person name="Bruce D."/>
            <person name="Goodwin L."/>
            <person name="Pitluck S."/>
            <person name="Peters L."/>
            <person name="Kyrpides N."/>
            <person name="Mavromatis K."/>
            <person name="Ivanova N."/>
            <person name="Ovchinnikova G."/>
            <person name="Teshima H."/>
            <person name="Detter J.C."/>
            <person name="Tapia R."/>
            <person name="Han C."/>
            <person name="Land M."/>
            <person name="Hauser L."/>
            <person name="Markowitz V."/>
            <person name="Cheng J.-F."/>
            <person name="Hugenholtz P."/>
            <person name="Woyke T."/>
            <person name="Wu D."/>
            <person name="Spring S."/>
            <person name="Schroeder M."/>
            <person name="Brambilla E."/>
            <person name="Klenk H.-P."/>
            <person name="Eisen J.A."/>
        </authorList>
    </citation>
    <scope>NUCLEOTIDE SEQUENCE [LARGE SCALE GENOMIC DNA]</scope>
    <source>
        <strain evidence="4">DSM 13258 / LMG 19739 / B1</strain>
    </source>
</reference>
<keyword evidence="4" id="KW-1185">Reference proteome</keyword>
<dbReference type="STRING" id="886377.Murru_2084"/>
<dbReference type="Pfam" id="PF13778">
    <property type="entry name" value="DUF4174"/>
    <property type="match status" value="1"/>
</dbReference>
<keyword evidence="1" id="KW-0732">Signal</keyword>
<evidence type="ECO:0000313" key="4">
    <source>
        <dbReference type="Proteomes" id="UP000008908"/>
    </source>
</evidence>
<dbReference type="AlphaFoldDB" id="G2PLN6"/>
<reference evidence="3 4" key="2">
    <citation type="journal article" date="2012" name="Stand. Genomic Sci.">
        <title>Complete genome sequence of the facultatively anaerobic, appendaged bacterium Muricauda ruestringensis type strain (B1(T)).</title>
        <authorList>
            <person name="Huntemann M."/>
            <person name="Teshima H."/>
            <person name="Lapidus A."/>
            <person name="Nolan M."/>
            <person name="Lucas S."/>
            <person name="Hammon N."/>
            <person name="Deshpande S."/>
            <person name="Cheng J.F."/>
            <person name="Tapia R."/>
            <person name="Goodwin L.A."/>
            <person name="Pitluck S."/>
            <person name="Liolios K."/>
            <person name="Pagani I."/>
            <person name="Ivanova N."/>
            <person name="Mavromatis K."/>
            <person name="Mikhailova N."/>
            <person name="Pati A."/>
            <person name="Chen A."/>
            <person name="Palaniappan K."/>
            <person name="Land M."/>
            <person name="Hauser L."/>
            <person name="Pan C."/>
            <person name="Brambilla E.M."/>
            <person name="Rohde M."/>
            <person name="Spring S."/>
            <person name="Goker M."/>
            <person name="Detter J.C."/>
            <person name="Bristow J."/>
            <person name="Eisen J.A."/>
            <person name="Markowitz V."/>
            <person name="Hugenholtz P."/>
            <person name="Kyrpides N.C."/>
            <person name="Klenk H.P."/>
            <person name="Woyke T."/>
        </authorList>
    </citation>
    <scope>NUCLEOTIDE SEQUENCE [LARGE SCALE GENOMIC DNA]</scope>
    <source>
        <strain evidence="4">DSM 13258 / LMG 19739 / B1</strain>
    </source>
</reference>
<dbReference type="HOGENOM" id="CLU_100965_3_0_10"/>
<dbReference type="EMBL" id="CP002999">
    <property type="protein sequence ID" value="AEM71123.1"/>
    <property type="molecule type" value="Genomic_DNA"/>
</dbReference>
<evidence type="ECO:0000256" key="1">
    <source>
        <dbReference type="ARBA" id="ARBA00022729"/>
    </source>
</evidence>
<proteinExistence type="predicted"/>
<dbReference type="Proteomes" id="UP000008908">
    <property type="component" value="Chromosome"/>
</dbReference>
<dbReference type="eggNOG" id="ENOG5033B8F">
    <property type="taxonomic scope" value="Bacteria"/>
</dbReference>
<feature type="domain" description="DUF4174" evidence="2">
    <location>
        <begin position="26"/>
        <end position="145"/>
    </location>
</feature>
<dbReference type="KEGG" id="mrs:Murru_2084"/>
<protein>
    <recommendedName>
        <fullName evidence="2">DUF4174 domain-containing protein</fullName>
    </recommendedName>
</protein>
<evidence type="ECO:0000313" key="3">
    <source>
        <dbReference type="EMBL" id="AEM71123.1"/>
    </source>
</evidence>
<gene>
    <name evidence="3" type="ordered locus">Murru_2084</name>
</gene>
<dbReference type="InterPro" id="IPR025232">
    <property type="entry name" value="DUF4174"/>
</dbReference>
<name>G2PLN6_ALLRU</name>
<organism evidence="3 4">
    <name type="scientific">Allomuricauda ruestringensis (strain DSM 13258 / CIP 107369 / LMG 19739 / B1)</name>
    <name type="common">Muricauda ruestringensis</name>
    <dbReference type="NCBI Taxonomy" id="886377"/>
    <lineage>
        <taxon>Bacteria</taxon>
        <taxon>Pseudomonadati</taxon>
        <taxon>Bacteroidota</taxon>
        <taxon>Flavobacteriia</taxon>
        <taxon>Flavobacteriales</taxon>
        <taxon>Flavobacteriaceae</taxon>
        <taxon>Flagellimonas</taxon>
    </lineage>
</organism>